<accession>A0A0D8JC65</accession>
<dbReference type="STRING" id="1544798.LH29_01980"/>
<feature type="transmembrane region" description="Helical" evidence="8">
    <location>
        <begin position="219"/>
        <end position="241"/>
    </location>
</feature>
<keyword evidence="3" id="KW-0813">Transport</keyword>
<evidence type="ECO:0000256" key="6">
    <source>
        <dbReference type="ARBA" id="ARBA00022989"/>
    </source>
</evidence>
<dbReference type="EMBL" id="JRHC01000001">
    <property type="protein sequence ID" value="KJF44304.1"/>
    <property type="molecule type" value="Genomic_DNA"/>
</dbReference>
<feature type="transmembrane region" description="Helical" evidence="8">
    <location>
        <begin position="281"/>
        <end position="300"/>
    </location>
</feature>
<dbReference type="PATRIC" id="fig|1544798.3.peg.412"/>
<dbReference type="InterPro" id="IPR002549">
    <property type="entry name" value="AI-2E-like"/>
</dbReference>
<feature type="transmembrane region" description="Helical" evidence="8">
    <location>
        <begin position="164"/>
        <end position="183"/>
    </location>
</feature>
<dbReference type="PANTHER" id="PTHR21716">
    <property type="entry name" value="TRANSMEMBRANE PROTEIN"/>
    <property type="match status" value="1"/>
</dbReference>
<evidence type="ECO:0000256" key="5">
    <source>
        <dbReference type="ARBA" id="ARBA00022692"/>
    </source>
</evidence>
<evidence type="ECO:0000256" key="7">
    <source>
        <dbReference type="ARBA" id="ARBA00023136"/>
    </source>
</evidence>
<evidence type="ECO:0000313" key="9">
    <source>
        <dbReference type="EMBL" id="KJF44304.1"/>
    </source>
</evidence>
<dbReference type="OrthoDB" id="106838at2"/>
<keyword evidence="6 8" id="KW-1133">Transmembrane helix</keyword>
<feature type="transmembrane region" description="Helical" evidence="8">
    <location>
        <begin position="21"/>
        <end position="53"/>
    </location>
</feature>
<evidence type="ECO:0000256" key="4">
    <source>
        <dbReference type="ARBA" id="ARBA00022475"/>
    </source>
</evidence>
<comment type="similarity">
    <text evidence="2">Belongs to the autoinducer-2 exporter (AI-2E) (TC 2.A.86) family.</text>
</comment>
<name>A0A0D8JC65_9BACT</name>
<gene>
    <name evidence="9" type="ORF">LH29_01980</name>
</gene>
<dbReference type="AlphaFoldDB" id="A0A0D8JC65"/>
<evidence type="ECO:0000256" key="2">
    <source>
        <dbReference type="ARBA" id="ARBA00009773"/>
    </source>
</evidence>
<proteinExistence type="inferred from homology"/>
<feature type="transmembrane region" description="Helical" evidence="8">
    <location>
        <begin position="248"/>
        <end position="275"/>
    </location>
</feature>
<evidence type="ECO:0000256" key="8">
    <source>
        <dbReference type="SAM" id="Phobius"/>
    </source>
</evidence>
<evidence type="ECO:0000256" key="3">
    <source>
        <dbReference type="ARBA" id="ARBA00022448"/>
    </source>
</evidence>
<sequence>MSIKKATNTFAQENIETYVKTALIFLIVVICFLIFKPFLVPVIWGMIIAIAFYPLHLRLSKLLKGKTGLSATIITLVLLALLLIPAGTFVDHLFENVKELSGHLKAGDLAVNEPPENVAGWPLVGKSIYNSWHQFAVDVREAAEQFKPQIEALGHKVLNFFKSFMGSILVFMLSIIISGLFLANATSGYPFIYKLFNRLVGEEKGTEIVDNSRKTVSSVVTGILGTAVIQTAIISAAFFVFKIPLAALLTLVTFFFAVAQIPVFLIIIPLIIYMFSAVGGAPAVLFTIWGVVGALSDNVLKPMLLGRGLNIPMLVILIGAIGGMLLMGMIGLFIGAVVLALGYQILQLWLDGVKEQLEATDVKNAKD</sequence>
<evidence type="ECO:0000313" key="10">
    <source>
        <dbReference type="Proteomes" id="UP000032544"/>
    </source>
</evidence>
<keyword evidence="10" id="KW-1185">Reference proteome</keyword>
<feature type="transmembrane region" description="Helical" evidence="8">
    <location>
        <begin position="312"/>
        <end position="345"/>
    </location>
</feature>
<dbReference type="GO" id="GO:0005886">
    <property type="term" value="C:plasma membrane"/>
    <property type="evidence" value="ECO:0007669"/>
    <property type="project" value="UniProtKB-SubCell"/>
</dbReference>
<keyword evidence="5 8" id="KW-0812">Transmembrane</keyword>
<feature type="transmembrane region" description="Helical" evidence="8">
    <location>
        <begin position="73"/>
        <end position="94"/>
    </location>
</feature>
<reference evidence="9 10" key="1">
    <citation type="submission" date="2014-09" db="EMBL/GenBank/DDBJ databases">
        <title>Draft Genome Sequence of Draconibacterium sp. JN14CK-3.</title>
        <authorList>
            <person name="Dong C."/>
            <person name="Lai Q."/>
            <person name="Shao Z."/>
        </authorList>
    </citation>
    <scope>NUCLEOTIDE SEQUENCE [LARGE SCALE GENOMIC DNA]</scope>
    <source>
        <strain evidence="9 10">JN14CK-3</strain>
    </source>
</reference>
<comment type="caution">
    <text evidence="9">The sequence shown here is derived from an EMBL/GenBank/DDBJ whole genome shotgun (WGS) entry which is preliminary data.</text>
</comment>
<organism evidence="9 10">
    <name type="scientific">Draconibacterium sediminis</name>
    <dbReference type="NCBI Taxonomy" id="1544798"/>
    <lineage>
        <taxon>Bacteria</taxon>
        <taxon>Pseudomonadati</taxon>
        <taxon>Bacteroidota</taxon>
        <taxon>Bacteroidia</taxon>
        <taxon>Marinilabiliales</taxon>
        <taxon>Prolixibacteraceae</taxon>
        <taxon>Draconibacterium</taxon>
    </lineage>
</organism>
<dbReference type="RefSeq" id="WP_045025859.1">
    <property type="nucleotide sequence ID" value="NZ_JRHC01000001.1"/>
</dbReference>
<evidence type="ECO:0000256" key="1">
    <source>
        <dbReference type="ARBA" id="ARBA00004651"/>
    </source>
</evidence>
<keyword evidence="4" id="KW-1003">Cell membrane</keyword>
<dbReference type="Proteomes" id="UP000032544">
    <property type="component" value="Unassembled WGS sequence"/>
</dbReference>
<dbReference type="PANTHER" id="PTHR21716:SF67">
    <property type="entry name" value="TRANSPORT PROTEIN YDIK-RELATED"/>
    <property type="match status" value="1"/>
</dbReference>
<keyword evidence="7 8" id="KW-0472">Membrane</keyword>
<evidence type="ECO:0008006" key="11">
    <source>
        <dbReference type="Google" id="ProtNLM"/>
    </source>
</evidence>
<protein>
    <recommendedName>
        <fullName evidence="11">Permease</fullName>
    </recommendedName>
</protein>
<comment type="subcellular location">
    <subcellularLocation>
        <location evidence="1">Cell membrane</location>
        <topology evidence="1">Multi-pass membrane protein</topology>
    </subcellularLocation>
</comment>
<dbReference type="Pfam" id="PF01594">
    <property type="entry name" value="AI-2E_transport"/>
    <property type="match status" value="1"/>
</dbReference>